<evidence type="ECO:0000313" key="2">
    <source>
        <dbReference type="EMBL" id="KAK3295300.1"/>
    </source>
</evidence>
<feature type="region of interest" description="Disordered" evidence="1">
    <location>
        <begin position="10"/>
        <end position="64"/>
    </location>
</feature>
<dbReference type="AlphaFoldDB" id="A0AAE0HF66"/>
<feature type="compositionally biased region" description="Low complexity" evidence="1">
    <location>
        <begin position="39"/>
        <end position="55"/>
    </location>
</feature>
<reference evidence="2" key="1">
    <citation type="journal article" date="2023" name="Mol. Phylogenet. Evol.">
        <title>Genome-scale phylogeny and comparative genomics of the fungal order Sordariales.</title>
        <authorList>
            <person name="Hensen N."/>
            <person name="Bonometti L."/>
            <person name="Westerberg I."/>
            <person name="Brannstrom I.O."/>
            <person name="Guillou S."/>
            <person name="Cros-Aarteil S."/>
            <person name="Calhoun S."/>
            <person name="Haridas S."/>
            <person name="Kuo A."/>
            <person name="Mondo S."/>
            <person name="Pangilinan J."/>
            <person name="Riley R."/>
            <person name="LaButti K."/>
            <person name="Andreopoulos B."/>
            <person name="Lipzen A."/>
            <person name="Chen C."/>
            <person name="Yan M."/>
            <person name="Daum C."/>
            <person name="Ng V."/>
            <person name="Clum A."/>
            <person name="Steindorff A."/>
            <person name="Ohm R.A."/>
            <person name="Martin F."/>
            <person name="Silar P."/>
            <person name="Natvig D.O."/>
            <person name="Lalanne C."/>
            <person name="Gautier V."/>
            <person name="Ament-Velasquez S.L."/>
            <person name="Kruys A."/>
            <person name="Hutchinson M.I."/>
            <person name="Powell A.J."/>
            <person name="Barry K."/>
            <person name="Miller A.N."/>
            <person name="Grigoriev I.V."/>
            <person name="Debuchy R."/>
            <person name="Gladieux P."/>
            <person name="Hiltunen Thoren M."/>
            <person name="Johannesson H."/>
        </authorList>
    </citation>
    <scope>NUCLEOTIDE SEQUENCE</scope>
    <source>
        <strain evidence="2">CBS 168.71</strain>
    </source>
</reference>
<keyword evidence="3" id="KW-1185">Reference proteome</keyword>
<dbReference type="Proteomes" id="UP001278766">
    <property type="component" value="Unassembled WGS sequence"/>
</dbReference>
<sequence>MAKVVCECGRSFKTDMSMNQHRRDSPRHQEHPEDAAGDSTPASSSRATRSGRPTRQASTKPRTSSFEWYASRYPVTQFVRAGESPETIKANKLGQKRKTTVEVLSISSHRRSYVQYTHRDNLDWGLCDKDCGWCGRCANGVVF</sequence>
<gene>
    <name evidence="2" type="ORF">B0H64DRAFT_394944</name>
</gene>
<name>A0AAE0HF66_9PEZI</name>
<evidence type="ECO:0000313" key="3">
    <source>
        <dbReference type="Proteomes" id="UP001278766"/>
    </source>
</evidence>
<protein>
    <submittedName>
        <fullName evidence="2">Uncharacterized protein</fullName>
    </submittedName>
</protein>
<dbReference type="EMBL" id="JAUEPN010000004">
    <property type="protein sequence ID" value="KAK3295300.1"/>
    <property type="molecule type" value="Genomic_DNA"/>
</dbReference>
<evidence type="ECO:0000256" key="1">
    <source>
        <dbReference type="SAM" id="MobiDB-lite"/>
    </source>
</evidence>
<comment type="caution">
    <text evidence="2">The sequence shown here is derived from an EMBL/GenBank/DDBJ whole genome shotgun (WGS) entry which is preliminary data.</text>
</comment>
<accession>A0AAE0HF66</accession>
<proteinExistence type="predicted"/>
<dbReference type="RefSeq" id="XP_062658814.1">
    <property type="nucleotide sequence ID" value="XM_062803718.1"/>
</dbReference>
<reference evidence="2" key="2">
    <citation type="submission" date="2023-06" db="EMBL/GenBank/DDBJ databases">
        <authorList>
            <consortium name="Lawrence Berkeley National Laboratory"/>
            <person name="Haridas S."/>
            <person name="Hensen N."/>
            <person name="Bonometti L."/>
            <person name="Westerberg I."/>
            <person name="Brannstrom I.O."/>
            <person name="Guillou S."/>
            <person name="Cros-Aarteil S."/>
            <person name="Calhoun S."/>
            <person name="Kuo A."/>
            <person name="Mondo S."/>
            <person name="Pangilinan J."/>
            <person name="Riley R."/>
            <person name="Labutti K."/>
            <person name="Andreopoulos B."/>
            <person name="Lipzen A."/>
            <person name="Chen C."/>
            <person name="Yanf M."/>
            <person name="Daum C."/>
            <person name="Ng V."/>
            <person name="Clum A."/>
            <person name="Steindorff A."/>
            <person name="Ohm R."/>
            <person name="Martin F."/>
            <person name="Silar P."/>
            <person name="Natvig D."/>
            <person name="Lalanne C."/>
            <person name="Gautier V."/>
            <person name="Ament-Velasquez S.L."/>
            <person name="Kruys A."/>
            <person name="Hutchinson M.I."/>
            <person name="Powell A.J."/>
            <person name="Barry K."/>
            <person name="Miller A.N."/>
            <person name="Grigoriev I.V."/>
            <person name="Debuchy R."/>
            <person name="Gladieux P."/>
            <person name="Thoren M.H."/>
            <person name="Johannesson H."/>
        </authorList>
    </citation>
    <scope>NUCLEOTIDE SEQUENCE</scope>
    <source>
        <strain evidence="2">CBS 168.71</strain>
    </source>
</reference>
<organism evidence="2 3">
    <name type="scientific">Chaetomium fimeti</name>
    <dbReference type="NCBI Taxonomy" id="1854472"/>
    <lineage>
        <taxon>Eukaryota</taxon>
        <taxon>Fungi</taxon>
        <taxon>Dikarya</taxon>
        <taxon>Ascomycota</taxon>
        <taxon>Pezizomycotina</taxon>
        <taxon>Sordariomycetes</taxon>
        <taxon>Sordariomycetidae</taxon>
        <taxon>Sordariales</taxon>
        <taxon>Chaetomiaceae</taxon>
        <taxon>Chaetomium</taxon>
    </lineage>
</organism>
<dbReference type="GeneID" id="87840666"/>
<feature type="compositionally biased region" description="Basic and acidic residues" evidence="1">
    <location>
        <begin position="21"/>
        <end position="34"/>
    </location>
</feature>